<protein>
    <submittedName>
        <fullName evidence="1">Unannotated protein</fullName>
    </submittedName>
</protein>
<reference evidence="1" key="1">
    <citation type="submission" date="2020-05" db="EMBL/GenBank/DDBJ databases">
        <authorList>
            <person name="Chiriac C."/>
            <person name="Salcher M."/>
            <person name="Ghai R."/>
            <person name="Kavagutti S V."/>
        </authorList>
    </citation>
    <scope>NUCLEOTIDE SEQUENCE</scope>
</reference>
<dbReference type="AlphaFoldDB" id="A0A6J6KWD5"/>
<name>A0A6J6KWD5_9ZZZZ</name>
<evidence type="ECO:0000313" key="1">
    <source>
        <dbReference type="EMBL" id="CAB4654117.1"/>
    </source>
</evidence>
<gene>
    <name evidence="1" type="ORF">UFOPK2166_00997</name>
</gene>
<proteinExistence type="predicted"/>
<dbReference type="EMBL" id="CAEZWB010000142">
    <property type="protein sequence ID" value="CAB4654117.1"/>
    <property type="molecule type" value="Genomic_DNA"/>
</dbReference>
<accession>A0A6J6KWD5</accession>
<organism evidence="1">
    <name type="scientific">freshwater metagenome</name>
    <dbReference type="NCBI Taxonomy" id="449393"/>
    <lineage>
        <taxon>unclassified sequences</taxon>
        <taxon>metagenomes</taxon>
        <taxon>ecological metagenomes</taxon>
    </lineage>
</organism>
<sequence>MTPVLASDKLPAKSAVFTVSTPPAATAACRSAAVVLPRSNVTDVSLDEIDASVAIDMPSRYNVAVPPVASPATTVALAVRLVLVAVNLFERTTPPTGVSTSDVGATGATVSTPIAALAASDPVAPGDISVKFAALPAASLIDPPFNTSDAVVTKSRSVVTSPATVVYLNVAIAPEALR</sequence>